<sequence>MPFLLSLLKNNKAIRGSSAIVACVRNGLYLDNDEQDSMEAVRARLRPLSTYLFGPHYKSAEYDNGSQLWPAVKSWWLSTSFAFSR</sequence>
<evidence type="ECO:0000313" key="1">
    <source>
        <dbReference type="EMBL" id="GFR06657.1"/>
    </source>
</evidence>
<dbReference type="EMBL" id="BMAO01026042">
    <property type="protein sequence ID" value="GFR06657.1"/>
    <property type="molecule type" value="Genomic_DNA"/>
</dbReference>
<dbReference type="AlphaFoldDB" id="A0A8X6LFL7"/>
<evidence type="ECO:0000313" key="2">
    <source>
        <dbReference type="Proteomes" id="UP000887116"/>
    </source>
</evidence>
<keyword evidence="2" id="KW-1185">Reference proteome</keyword>
<protein>
    <submittedName>
        <fullName evidence="1">Uncharacterized protein</fullName>
    </submittedName>
</protein>
<dbReference type="Proteomes" id="UP000887116">
    <property type="component" value="Unassembled WGS sequence"/>
</dbReference>
<comment type="caution">
    <text evidence="1">The sequence shown here is derived from an EMBL/GenBank/DDBJ whole genome shotgun (WGS) entry which is preliminary data.</text>
</comment>
<organism evidence="1 2">
    <name type="scientific">Trichonephila clavata</name>
    <name type="common">Joro spider</name>
    <name type="synonym">Nephila clavata</name>
    <dbReference type="NCBI Taxonomy" id="2740835"/>
    <lineage>
        <taxon>Eukaryota</taxon>
        <taxon>Metazoa</taxon>
        <taxon>Ecdysozoa</taxon>
        <taxon>Arthropoda</taxon>
        <taxon>Chelicerata</taxon>
        <taxon>Arachnida</taxon>
        <taxon>Araneae</taxon>
        <taxon>Araneomorphae</taxon>
        <taxon>Entelegynae</taxon>
        <taxon>Araneoidea</taxon>
        <taxon>Nephilidae</taxon>
        <taxon>Trichonephila</taxon>
    </lineage>
</organism>
<proteinExistence type="predicted"/>
<accession>A0A8X6LFL7</accession>
<name>A0A8X6LFL7_TRICU</name>
<gene>
    <name evidence="1" type="ORF">TNCT_315141</name>
</gene>
<dbReference type="OrthoDB" id="10515916at2759"/>
<reference evidence="1" key="1">
    <citation type="submission" date="2020-07" db="EMBL/GenBank/DDBJ databases">
        <title>Multicomponent nature underlies the extraordinary mechanical properties of spider dragline silk.</title>
        <authorList>
            <person name="Kono N."/>
            <person name="Nakamura H."/>
            <person name="Mori M."/>
            <person name="Yoshida Y."/>
            <person name="Ohtoshi R."/>
            <person name="Malay A.D."/>
            <person name="Moran D.A.P."/>
            <person name="Tomita M."/>
            <person name="Numata K."/>
            <person name="Arakawa K."/>
        </authorList>
    </citation>
    <scope>NUCLEOTIDE SEQUENCE</scope>
</reference>